<evidence type="ECO:0000259" key="1">
    <source>
        <dbReference type="SMART" id="SM00953"/>
    </source>
</evidence>
<sequence>MPEPDIWSACAPEAGPLRGALLRIVESQEQVATATLVDSLEEQAVLESLLEDTKPPLPAGAPRHYLLSTPFRYPPLPHGSRFGSRLEPGLFYGSLALPTLLAEAAFYRFHFWHAMATPPDQPFTTRHTIFEASYRTDQGLQLQHPPFERYRAVLTHPSVYGATQRLGSAMRAAGVEAFEYPSARAEGLNAALFTPRALCSRKPRSQEAWTCETTSRKVAFLPDAGGTLHTLPIERFLVDGKLPDPAP</sequence>
<comment type="caution">
    <text evidence="2">The sequence shown here is derived from an EMBL/GenBank/DDBJ whole genome shotgun (WGS) entry which is preliminary data.</text>
</comment>
<dbReference type="Pfam" id="PF08808">
    <property type="entry name" value="RES"/>
    <property type="match status" value="1"/>
</dbReference>
<feature type="domain" description="RES" evidence="1">
    <location>
        <begin position="70"/>
        <end position="204"/>
    </location>
</feature>
<gene>
    <name evidence="2" type="ORF">B1C78_16770</name>
</gene>
<dbReference type="EMBL" id="MVBK01000141">
    <property type="protein sequence ID" value="OOG21014.1"/>
    <property type="molecule type" value="Genomic_DNA"/>
</dbReference>
<accession>A0A1V3N7H7</accession>
<dbReference type="Proteomes" id="UP000189462">
    <property type="component" value="Unassembled WGS sequence"/>
</dbReference>
<name>A0A1V3N7H7_9GAMM</name>
<dbReference type="STRING" id="108003.B1C78_16770"/>
<reference evidence="2 3" key="1">
    <citation type="submission" date="2017-02" db="EMBL/GenBank/DDBJ databases">
        <title>Genomic diversity within the haloalkaliphilic genus Thioalkalivibrio.</title>
        <authorList>
            <person name="Ahn A.-C."/>
            <person name="Meier-Kolthoff J."/>
            <person name="Overmars L."/>
            <person name="Richter M."/>
            <person name="Woyke T."/>
            <person name="Sorokin D.Y."/>
            <person name="Muyzer G."/>
        </authorList>
    </citation>
    <scope>NUCLEOTIDE SEQUENCE [LARGE SCALE GENOMIC DNA]</scope>
    <source>
        <strain evidence="2 3">ALJD</strain>
    </source>
</reference>
<evidence type="ECO:0000313" key="3">
    <source>
        <dbReference type="Proteomes" id="UP000189462"/>
    </source>
</evidence>
<dbReference type="OrthoDB" id="9799238at2"/>
<keyword evidence="3" id="KW-1185">Reference proteome</keyword>
<proteinExistence type="predicted"/>
<organism evidence="2 3">
    <name type="scientific">Thioalkalivibrio denitrificans</name>
    <dbReference type="NCBI Taxonomy" id="108003"/>
    <lineage>
        <taxon>Bacteria</taxon>
        <taxon>Pseudomonadati</taxon>
        <taxon>Pseudomonadota</taxon>
        <taxon>Gammaproteobacteria</taxon>
        <taxon>Chromatiales</taxon>
        <taxon>Ectothiorhodospiraceae</taxon>
        <taxon>Thioalkalivibrio</taxon>
    </lineage>
</organism>
<dbReference type="AlphaFoldDB" id="A0A1V3N7H7"/>
<dbReference type="SMART" id="SM00953">
    <property type="entry name" value="RES"/>
    <property type="match status" value="1"/>
</dbReference>
<dbReference type="InterPro" id="IPR014914">
    <property type="entry name" value="RES_dom"/>
</dbReference>
<evidence type="ECO:0000313" key="2">
    <source>
        <dbReference type="EMBL" id="OOG21014.1"/>
    </source>
</evidence>
<dbReference type="RefSeq" id="WP_077280287.1">
    <property type="nucleotide sequence ID" value="NZ_MVBK01000141.1"/>
</dbReference>
<protein>
    <recommendedName>
        <fullName evidence="1">RES domain-containing protein</fullName>
    </recommendedName>
</protein>